<dbReference type="InterPro" id="IPR052936">
    <property type="entry name" value="Jasmonate_Hydroxylase-like"/>
</dbReference>
<dbReference type="PANTHER" id="PTHR37811:SF2">
    <property type="entry name" value="ABM DOMAIN-CONTAINING PROTEIN"/>
    <property type="match status" value="1"/>
</dbReference>
<organism evidence="2 3">
    <name type="scientific">Reinekea thalattae</name>
    <dbReference type="NCBI Taxonomy" id="2593301"/>
    <lineage>
        <taxon>Bacteria</taxon>
        <taxon>Pseudomonadati</taxon>
        <taxon>Pseudomonadota</taxon>
        <taxon>Gammaproteobacteria</taxon>
        <taxon>Oceanospirillales</taxon>
        <taxon>Saccharospirillaceae</taxon>
        <taxon>Reinekea</taxon>
    </lineage>
</organism>
<dbReference type="OrthoDB" id="9797060at2"/>
<evidence type="ECO:0000313" key="2">
    <source>
        <dbReference type="EMBL" id="TXR54765.1"/>
    </source>
</evidence>
<dbReference type="PANTHER" id="PTHR37811">
    <property type="entry name" value="BLL5343 PROTEIN"/>
    <property type="match status" value="1"/>
</dbReference>
<comment type="caution">
    <text evidence="2">The sequence shown here is derived from an EMBL/GenBank/DDBJ whole genome shotgun (WGS) entry which is preliminary data.</text>
</comment>
<dbReference type="Pfam" id="PF03992">
    <property type="entry name" value="ABM"/>
    <property type="match status" value="1"/>
</dbReference>
<evidence type="ECO:0000313" key="3">
    <source>
        <dbReference type="Proteomes" id="UP000321764"/>
    </source>
</evidence>
<dbReference type="Gene3D" id="3.30.70.100">
    <property type="match status" value="1"/>
</dbReference>
<proteinExistence type="predicted"/>
<dbReference type="GO" id="GO:0004497">
    <property type="term" value="F:monooxygenase activity"/>
    <property type="evidence" value="ECO:0007669"/>
    <property type="project" value="UniProtKB-KW"/>
</dbReference>
<reference evidence="2 3" key="1">
    <citation type="submission" date="2019-07" db="EMBL/GenBank/DDBJ databases">
        <title>Reinekea sp. strain SSH23 genome sequencing and assembly.</title>
        <authorList>
            <person name="Kim I."/>
        </authorList>
    </citation>
    <scope>NUCLEOTIDE SEQUENCE [LARGE SCALE GENOMIC DNA]</scope>
    <source>
        <strain evidence="2 3">SSH23</strain>
    </source>
</reference>
<dbReference type="InterPro" id="IPR011008">
    <property type="entry name" value="Dimeric_a/b-barrel"/>
</dbReference>
<keyword evidence="2" id="KW-0560">Oxidoreductase</keyword>
<name>A0A5C8Z9J5_9GAMM</name>
<dbReference type="PROSITE" id="PS51725">
    <property type="entry name" value="ABM"/>
    <property type="match status" value="1"/>
</dbReference>
<dbReference type="RefSeq" id="WP_147714164.1">
    <property type="nucleotide sequence ID" value="NZ_VKAD01000001.1"/>
</dbReference>
<gene>
    <name evidence="2" type="ORF">FME95_09575</name>
</gene>
<keyword evidence="2" id="KW-0503">Monooxygenase</keyword>
<dbReference type="AlphaFoldDB" id="A0A5C8Z9J5"/>
<dbReference type="InterPro" id="IPR007138">
    <property type="entry name" value="ABM_dom"/>
</dbReference>
<accession>A0A5C8Z9J5</accession>
<dbReference type="Proteomes" id="UP000321764">
    <property type="component" value="Unassembled WGS sequence"/>
</dbReference>
<dbReference type="SUPFAM" id="SSF54909">
    <property type="entry name" value="Dimeric alpha+beta barrel"/>
    <property type="match status" value="1"/>
</dbReference>
<evidence type="ECO:0000259" key="1">
    <source>
        <dbReference type="PROSITE" id="PS51725"/>
    </source>
</evidence>
<keyword evidence="3" id="KW-1185">Reference proteome</keyword>
<sequence>MIAVIFQVTLNDSANNDYFEIAKQLKEHLVKIEGFISVERFQSINEDNRYLSLSFWKDEDSVKQWRNHHLHLDAQETGIQQLFSDYRICVAHIDRDYTMNPAINEKGE</sequence>
<feature type="domain" description="ABM" evidence="1">
    <location>
        <begin position="2"/>
        <end position="91"/>
    </location>
</feature>
<protein>
    <submittedName>
        <fullName evidence="2">Antibiotic biosynthesis monooxygenase</fullName>
    </submittedName>
</protein>
<dbReference type="EMBL" id="VKAD01000001">
    <property type="protein sequence ID" value="TXR54765.1"/>
    <property type="molecule type" value="Genomic_DNA"/>
</dbReference>